<protein>
    <submittedName>
        <fullName evidence="1">Uncharacterized protein</fullName>
    </submittedName>
</protein>
<dbReference type="CDD" id="cd18703">
    <property type="entry name" value="PIN_VapC-like"/>
    <property type="match status" value="1"/>
</dbReference>
<comment type="caution">
    <text evidence="1">The sequence shown here is derived from an EMBL/GenBank/DDBJ whole genome shotgun (WGS) entry which is preliminary data.</text>
</comment>
<keyword evidence="2" id="KW-1185">Reference proteome</keyword>
<dbReference type="Proteomes" id="UP000610966">
    <property type="component" value="Unassembled WGS sequence"/>
</dbReference>
<sequence length="204" mass="22586">MSVRPIIDAGPALNFFSINKERLLLATLGPISTPETVEQEVLRKAATDPRFYAAERVWKRLPPRLLQILSDDVTPELAAVVHRLTGLPMIDRTRKAKDLGEIMVIAHAVVAAESGQAVTVLIDDGYGARLASSEIRRLDRLRSQGRPIGSIRLASTHTVLERAAGGQYLPDREAMCEVYTRLRRCDDGLPPIGTTRLLARDLWT</sequence>
<proteinExistence type="predicted"/>
<dbReference type="EMBL" id="BOOG01000011">
    <property type="protein sequence ID" value="GIH68983.1"/>
    <property type="molecule type" value="Genomic_DNA"/>
</dbReference>
<dbReference type="AlphaFoldDB" id="A0A8J3RAF8"/>
<evidence type="ECO:0000313" key="2">
    <source>
        <dbReference type="Proteomes" id="UP000610966"/>
    </source>
</evidence>
<reference evidence="1" key="1">
    <citation type="submission" date="2021-01" db="EMBL/GenBank/DDBJ databases">
        <title>Whole genome shotgun sequence of Sphaerimonospora thailandensis NBRC 107569.</title>
        <authorList>
            <person name="Komaki H."/>
            <person name="Tamura T."/>
        </authorList>
    </citation>
    <scope>NUCLEOTIDE SEQUENCE</scope>
    <source>
        <strain evidence="1">NBRC 107569</strain>
    </source>
</reference>
<accession>A0A8J3RAF8</accession>
<evidence type="ECO:0000313" key="1">
    <source>
        <dbReference type="EMBL" id="GIH68983.1"/>
    </source>
</evidence>
<gene>
    <name evidence="1" type="ORF">Mth01_12360</name>
</gene>
<organism evidence="1 2">
    <name type="scientific">Sphaerimonospora thailandensis</name>
    <dbReference type="NCBI Taxonomy" id="795644"/>
    <lineage>
        <taxon>Bacteria</taxon>
        <taxon>Bacillati</taxon>
        <taxon>Actinomycetota</taxon>
        <taxon>Actinomycetes</taxon>
        <taxon>Streptosporangiales</taxon>
        <taxon>Streptosporangiaceae</taxon>
        <taxon>Sphaerimonospora</taxon>
    </lineage>
</organism>
<dbReference type="RefSeq" id="WP_204012632.1">
    <property type="nucleotide sequence ID" value="NZ_BOOG01000011.1"/>
</dbReference>
<name>A0A8J3RAF8_9ACTN</name>